<comment type="caution">
    <text evidence="2">The sequence shown here is derived from an EMBL/GenBank/DDBJ whole genome shotgun (WGS) entry which is preliminary data.</text>
</comment>
<dbReference type="EMBL" id="JAROKS010000023">
    <property type="protein sequence ID" value="KAK1787277.1"/>
    <property type="molecule type" value="Genomic_DNA"/>
</dbReference>
<feature type="region of interest" description="Disordered" evidence="1">
    <location>
        <begin position="1"/>
        <end position="24"/>
    </location>
</feature>
<accession>A0AAD9DPM6</accession>
<sequence>MMPQRSLPQAQAQKTQAQNFLPFGRPSRVPAWKYGAGSVSYVPQSPKAVHCEPPRPSPTPVLDAKQETVEELVQRFKETFRTNTNMEITHFQNVTYGSSTSRKRGQSHTREDVGKPSWSERQGEVEESSMGPGKEAYPHPPRLKSLWRCCPIWPDALNNGPVLAFPPWCIRQQINLESRKRLEMRWGGECVCEYQDNFASF</sequence>
<evidence type="ECO:0000313" key="2">
    <source>
        <dbReference type="EMBL" id="KAK1787277.1"/>
    </source>
</evidence>
<dbReference type="Proteomes" id="UP001239994">
    <property type="component" value="Unassembled WGS sequence"/>
</dbReference>
<proteinExistence type="predicted"/>
<protein>
    <submittedName>
        <fullName evidence="2">Uncharacterized protein</fullName>
    </submittedName>
</protein>
<dbReference type="AlphaFoldDB" id="A0AAD9DPM6"/>
<feature type="region of interest" description="Disordered" evidence="1">
    <location>
        <begin position="92"/>
        <end position="137"/>
    </location>
</feature>
<name>A0AAD9DPM6_9TELE</name>
<keyword evidence="3" id="KW-1185">Reference proteome</keyword>
<feature type="compositionally biased region" description="Polar residues" evidence="1">
    <location>
        <begin position="1"/>
        <end position="19"/>
    </location>
</feature>
<organism evidence="2 3">
    <name type="scientific">Electrophorus voltai</name>
    <dbReference type="NCBI Taxonomy" id="2609070"/>
    <lineage>
        <taxon>Eukaryota</taxon>
        <taxon>Metazoa</taxon>
        <taxon>Chordata</taxon>
        <taxon>Craniata</taxon>
        <taxon>Vertebrata</taxon>
        <taxon>Euteleostomi</taxon>
        <taxon>Actinopterygii</taxon>
        <taxon>Neopterygii</taxon>
        <taxon>Teleostei</taxon>
        <taxon>Ostariophysi</taxon>
        <taxon>Gymnotiformes</taxon>
        <taxon>Gymnotoidei</taxon>
        <taxon>Gymnotidae</taxon>
        <taxon>Electrophorus</taxon>
    </lineage>
</organism>
<evidence type="ECO:0000256" key="1">
    <source>
        <dbReference type="SAM" id="MobiDB-lite"/>
    </source>
</evidence>
<evidence type="ECO:0000313" key="3">
    <source>
        <dbReference type="Proteomes" id="UP001239994"/>
    </source>
</evidence>
<gene>
    <name evidence="2" type="ORF">P4O66_002788</name>
</gene>
<reference evidence="2" key="1">
    <citation type="submission" date="2023-03" db="EMBL/GenBank/DDBJ databases">
        <title>Electrophorus voltai genome.</title>
        <authorList>
            <person name="Bian C."/>
        </authorList>
    </citation>
    <scope>NUCLEOTIDE SEQUENCE</scope>
    <source>
        <strain evidence="2">CB-2022</strain>
        <tissue evidence="2">Muscle</tissue>
    </source>
</reference>